<dbReference type="AlphaFoldDB" id="A0A3N4DDE4"/>
<reference evidence="4 5" key="1">
    <citation type="submission" date="2018-12" db="EMBL/GenBank/DDBJ databases">
        <authorList>
            <consortium name="Pathogen Informatics"/>
        </authorList>
    </citation>
    <scope>NUCLEOTIDE SEQUENCE [LARGE SCALE GENOMIC DNA]</scope>
    <source>
        <strain evidence="4 5">NCTC12967</strain>
    </source>
</reference>
<dbReference type="InterPro" id="IPR031308">
    <property type="entry name" value="UCP028777"/>
</dbReference>
<keyword evidence="1" id="KW-1133">Transmembrane helix</keyword>
<dbReference type="EMBL" id="LR134406">
    <property type="protein sequence ID" value="VEH70819.1"/>
    <property type="molecule type" value="Genomic_DNA"/>
</dbReference>
<dbReference type="PIRSF" id="PIRSF028777">
    <property type="entry name" value="UCP028777"/>
    <property type="match status" value="1"/>
</dbReference>
<feature type="transmembrane region" description="Helical" evidence="1">
    <location>
        <begin position="62"/>
        <end position="81"/>
    </location>
</feature>
<dbReference type="Pfam" id="PF03733">
    <property type="entry name" value="YccF"/>
    <property type="match status" value="2"/>
</dbReference>
<keyword evidence="1" id="KW-0812">Transmembrane</keyword>
<evidence type="ECO:0000313" key="3">
    <source>
        <dbReference type="EMBL" id="QUC12049.1"/>
    </source>
</evidence>
<feature type="transmembrane region" description="Helical" evidence="1">
    <location>
        <begin position="87"/>
        <end position="109"/>
    </location>
</feature>
<dbReference type="OrthoDB" id="3238663at2"/>
<dbReference type="NCBIfam" id="NF008740">
    <property type="entry name" value="PRK11770.1-2"/>
    <property type="match status" value="1"/>
</dbReference>
<gene>
    <name evidence="4" type="primary">yccF</name>
    <name evidence="3" type="ORF">J5A53_04985</name>
    <name evidence="4" type="ORF">NCTC12967_02125</name>
</gene>
<feature type="transmembrane region" description="Helical" evidence="1">
    <location>
        <begin position="30"/>
        <end position="50"/>
    </location>
</feature>
<organism evidence="4 5">
    <name type="scientific">Arachnia propionica</name>
    <dbReference type="NCBI Taxonomy" id="1750"/>
    <lineage>
        <taxon>Bacteria</taxon>
        <taxon>Bacillati</taxon>
        <taxon>Actinomycetota</taxon>
        <taxon>Actinomycetes</taxon>
        <taxon>Propionibacteriales</taxon>
        <taxon>Propionibacteriaceae</taxon>
        <taxon>Arachnia</taxon>
    </lineage>
</organism>
<dbReference type="GeneID" id="64407574"/>
<evidence type="ECO:0000313" key="5">
    <source>
        <dbReference type="Proteomes" id="UP000273044"/>
    </source>
</evidence>
<reference evidence="3" key="2">
    <citation type="submission" date="2021-03" db="EMBL/GenBank/DDBJ databases">
        <title>Human Oral Microbial Genomes.</title>
        <authorList>
            <person name="Johnston C.D."/>
            <person name="Chen T."/>
            <person name="Dewhirst F.E."/>
        </authorList>
    </citation>
    <scope>NUCLEOTIDE SEQUENCE</scope>
    <source>
        <strain evidence="3">F0714</strain>
    </source>
</reference>
<evidence type="ECO:0000256" key="1">
    <source>
        <dbReference type="SAM" id="Phobius"/>
    </source>
</evidence>
<dbReference type="PANTHER" id="PTHR42903:SF1">
    <property type="entry name" value="INNER MEMBRANE PROTEIN YCCF"/>
    <property type="match status" value="1"/>
</dbReference>
<feature type="domain" description="Inner membrane component" evidence="2">
    <location>
        <begin position="68"/>
        <end position="118"/>
    </location>
</feature>
<keyword evidence="5" id="KW-1185">Reference proteome</keyword>
<dbReference type="InterPro" id="IPR005185">
    <property type="entry name" value="YccF"/>
</dbReference>
<dbReference type="Proteomes" id="UP000273044">
    <property type="component" value="Chromosome"/>
</dbReference>
<proteinExistence type="predicted"/>
<name>A0A3N4DDE4_9ACTN</name>
<dbReference type="GO" id="GO:0005886">
    <property type="term" value="C:plasma membrane"/>
    <property type="evidence" value="ECO:0007669"/>
    <property type="project" value="TreeGrafter"/>
</dbReference>
<protein>
    <submittedName>
        <fullName evidence="4">Inner membrane protein yccF</fullName>
    </submittedName>
    <submittedName>
        <fullName evidence="3">YccF domain-containing protein</fullName>
    </submittedName>
</protein>
<dbReference type="PROSITE" id="PS51257">
    <property type="entry name" value="PROKAR_LIPOPROTEIN"/>
    <property type="match status" value="1"/>
</dbReference>
<accession>A0A3N4DDE4</accession>
<feature type="domain" description="Inner membrane component" evidence="2">
    <location>
        <begin position="4"/>
        <end position="54"/>
    </location>
</feature>
<dbReference type="InterPro" id="IPR052937">
    <property type="entry name" value="Inner_membrane_protein"/>
</dbReference>
<dbReference type="OMA" id="GVYALWP"/>
<keyword evidence="1" id="KW-0472">Membrane</keyword>
<evidence type="ECO:0000313" key="4">
    <source>
        <dbReference type="EMBL" id="VEH70819.1"/>
    </source>
</evidence>
<dbReference type="PANTHER" id="PTHR42903">
    <property type="entry name" value="INNER MEMBRANE PROTEIN YCCF"/>
    <property type="match status" value="1"/>
</dbReference>
<evidence type="ECO:0000259" key="2">
    <source>
        <dbReference type="Pfam" id="PF03733"/>
    </source>
</evidence>
<dbReference type="EMBL" id="CP072385">
    <property type="protein sequence ID" value="QUC12049.1"/>
    <property type="molecule type" value="Genomic_DNA"/>
</dbReference>
<sequence length="136" mass="14768">MRTLLNLIWFLLAGIWLAIGYTIAGIIACVFVITIPFGVAAFRMASYVAWPFGKAVVRRPSAGVGSGIMNLIWFVFCGWWLALGHVIAAIAQAVTIVGIVNAIVSLKMIPVTCSPFGKQIVDRSNLAPWDRPLHSI</sequence>
<dbReference type="RefSeq" id="WP_014847169.1">
    <property type="nucleotide sequence ID" value="NZ_CAJZDL010000053.1"/>
</dbReference>
<dbReference type="Proteomes" id="UP000677180">
    <property type="component" value="Chromosome"/>
</dbReference>